<gene>
    <name evidence="1" type="ORF">OJF2_13670</name>
</gene>
<dbReference type="EMBL" id="CP042997">
    <property type="protein sequence ID" value="QEH32882.1"/>
    <property type="molecule type" value="Genomic_DNA"/>
</dbReference>
<name>A0A5B9VX93_9BACT</name>
<sequence length="108" mass="11948">MAEMSAGTALRQLKQAQAGLKKARQFMAQARQDPRLVPRVLDIGWESLVQAHRLMAEIPLAAADEAVLTQQLAVQRYATALLVRLRRLIRRGELGPDDPDDFGGDDEA</sequence>
<evidence type="ECO:0000313" key="2">
    <source>
        <dbReference type="Proteomes" id="UP000324233"/>
    </source>
</evidence>
<reference evidence="1 2" key="1">
    <citation type="submission" date="2019-08" db="EMBL/GenBank/DDBJ databases">
        <title>Deep-cultivation of Planctomycetes and their phenomic and genomic characterization uncovers novel biology.</title>
        <authorList>
            <person name="Wiegand S."/>
            <person name="Jogler M."/>
            <person name="Boedeker C."/>
            <person name="Pinto D."/>
            <person name="Vollmers J."/>
            <person name="Rivas-Marin E."/>
            <person name="Kohn T."/>
            <person name="Peeters S.H."/>
            <person name="Heuer A."/>
            <person name="Rast P."/>
            <person name="Oberbeckmann S."/>
            <person name="Bunk B."/>
            <person name="Jeske O."/>
            <person name="Meyerdierks A."/>
            <person name="Storesund J.E."/>
            <person name="Kallscheuer N."/>
            <person name="Luecker S."/>
            <person name="Lage O.M."/>
            <person name="Pohl T."/>
            <person name="Merkel B.J."/>
            <person name="Hornburger P."/>
            <person name="Mueller R.-W."/>
            <person name="Bruemmer F."/>
            <person name="Labrenz M."/>
            <person name="Spormann A.M."/>
            <person name="Op den Camp H."/>
            <person name="Overmann J."/>
            <person name="Amann R."/>
            <person name="Jetten M.S.M."/>
            <person name="Mascher T."/>
            <person name="Medema M.H."/>
            <person name="Devos D.P."/>
            <person name="Kaster A.-K."/>
            <person name="Ovreas L."/>
            <person name="Rohde M."/>
            <person name="Galperin M.Y."/>
            <person name="Jogler C."/>
        </authorList>
    </citation>
    <scope>NUCLEOTIDE SEQUENCE [LARGE SCALE GENOMIC DNA]</scope>
    <source>
        <strain evidence="1 2">OJF2</strain>
    </source>
</reference>
<keyword evidence="2" id="KW-1185">Reference proteome</keyword>
<dbReference type="KEGG" id="agv:OJF2_13670"/>
<evidence type="ECO:0000313" key="1">
    <source>
        <dbReference type="EMBL" id="QEH32882.1"/>
    </source>
</evidence>
<proteinExistence type="predicted"/>
<dbReference type="OrthoDB" id="288842at2"/>
<dbReference type="AlphaFoldDB" id="A0A5B9VX93"/>
<accession>A0A5B9VX93</accession>
<organism evidence="1 2">
    <name type="scientific">Aquisphaera giovannonii</name>
    <dbReference type="NCBI Taxonomy" id="406548"/>
    <lineage>
        <taxon>Bacteria</taxon>
        <taxon>Pseudomonadati</taxon>
        <taxon>Planctomycetota</taxon>
        <taxon>Planctomycetia</taxon>
        <taxon>Isosphaerales</taxon>
        <taxon>Isosphaeraceae</taxon>
        <taxon>Aquisphaera</taxon>
    </lineage>
</organism>
<dbReference type="Proteomes" id="UP000324233">
    <property type="component" value="Chromosome"/>
</dbReference>
<protein>
    <submittedName>
        <fullName evidence="1">Uncharacterized protein</fullName>
    </submittedName>
</protein>